<dbReference type="Proteomes" id="UP000821845">
    <property type="component" value="Chromosome 8"/>
</dbReference>
<name>A0ACB7RM90_HYAAI</name>
<dbReference type="EMBL" id="CM023488">
    <property type="protein sequence ID" value="KAH6924077.1"/>
    <property type="molecule type" value="Genomic_DNA"/>
</dbReference>
<evidence type="ECO:0000313" key="1">
    <source>
        <dbReference type="EMBL" id="KAH6924077.1"/>
    </source>
</evidence>
<sequence>MMVTRMPFFFMQIALIWITASMPLCFRDSGCDLVSRRDDWRQPAGSVNASNAVPYPLSSTPDLFHVWHPSATLCAAASEGLQILPTRYKQLGHATAPMMVTRMPFFFMQVRLYHLNLKTWLALMEKGKTFGQQSSCGNKNFVQLQKRIPAKRPPQWNFVYMDEQVHVPEHTSNALSMGSKSVAETKWSSHELLSLTRQVSKAAPEEEVP</sequence>
<accession>A0ACB7RM90</accession>
<proteinExistence type="predicted"/>
<keyword evidence="2" id="KW-1185">Reference proteome</keyword>
<evidence type="ECO:0000313" key="2">
    <source>
        <dbReference type="Proteomes" id="UP000821845"/>
    </source>
</evidence>
<gene>
    <name evidence="1" type="ORF">HPB50_011180</name>
</gene>
<reference evidence="1" key="1">
    <citation type="submission" date="2020-05" db="EMBL/GenBank/DDBJ databases">
        <title>Large-scale comparative analyses of tick genomes elucidate their genetic diversity and vector capacities.</title>
        <authorList>
            <person name="Jia N."/>
            <person name="Wang J."/>
            <person name="Shi W."/>
            <person name="Du L."/>
            <person name="Sun Y."/>
            <person name="Zhan W."/>
            <person name="Jiang J."/>
            <person name="Wang Q."/>
            <person name="Zhang B."/>
            <person name="Ji P."/>
            <person name="Sakyi L.B."/>
            <person name="Cui X."/>
            <person name="Yuan T."/>
            <person name="Jiang B."/>
            <person name="Yang W."/>
            <person name="Lam T.T.-Y."/>
            <person name="Chang Q."/>
            <person name="Ding S."/>
            <person name="Wang X."/>
            <person name="Zhu J."/>
            <person name="Ruan X."/>
            <person name="Zhao L."/>
            <person name="Wei J."/>
            <person name="Que T."/>
            <person name="Du C."/>
            <person name="Cheng J."/>
            <person name="Dai P."/>
            <person name="Han X."/>
            <person name="Huang E."/>
            <person name="Gao Y."/>
            <person name="Liu J."/>
            <person name="Shao H."/>
            <person name="Ye R."/>
            <person name="Li L."/>
            <person name="Wei W."/>
            <person name="Wang X."/>
            <person name="Wang C."/>
            <person name="Yang T."/>
            <person name="Huo Q."/>
            <person name="Li W."/>
            <person name="Guo W."/>
            <person name="Chen H."/>
            <person name="Zhou L."/>
            <person name="Ni X."/>
            <person name="Tian J."/>
            <person name="Zhou Y."/>
            <person name="Sheng Y."/>
            <person name="Liu T."/>
            <person name="Pan Y."/>
            <person name="Xia L."/>
            <person name="Li J."/>
            <person name="Zhao F."/>
            <person name="Cao W."/>
        </authorList>
    </citation>
    <scope>NUCLEOTIDE SEQUENCE</scope>
    <source>
        <strain evidence="1">Hyas-2018</strain>
    </source>
</reference>
<organism evidence="1 2">
    <name type="scientific">Hyalomma asiaticum</name>
    <name type="common">Tick</name>
    <dbReference type="NCBI Taxonomy" id="266040"/>
    <lineage>
        <taxon>Eukaryota</taxon>
        <taxon>Metazoa</taxon>
        <taxon>Ecdysozoa</taxon>
        <taxon>Arthropoda</taxon>
        <taxon>Chelicerata</taxon>
        <taxon>Arachnida</taxon>
        <taxon>Acari</taxon>
        <taxon>Parasitiformes</taxon>
        <taxon>Ixodida</taxon>
        <taxon>Ixodoidea</taxon>
        <taxon>Ixodidae</taxon>
        <taxon>Hyalomminae</taxon>
        <taxon>Hyalomma</taxon>
    </lineage>
</organism>
<comment type="caution">
    <text evidence="1">The sequence shown here is derived from an EMBL/GenBank/DDBJ whole genome shotgun (WGS) entry which is preliminary data.</text>
</comment>
<protein>
    <submittedName>
        <fullName evidence="1">Uncharacterized protein</fullName>
    </submittedName>
</protein>